<dbReference type="EMBL" id="KL367585">
    <property type="protein sequence ID" value="KFD62907.1"/>
    <property type="molecule type" value="Genomic_DNA"/>
</dbReference>
<dbReference type="AlphaFoldDB" id="A0A085LN10"/>
<keyword evidence="3" id="KW-1185">Reference proteome</keyword>
<protein>
    <submittedName>
        <fullName evidence="1">Uncharacterized protein</fullName>
    </submittedName>
</protein>
<name>A0A085LN10_9BILA</name>
<dbReference type="Proteomes" id="UP000030764">
    <property type="component" value="Unassembled WGS sequence"/>
</dbReference>
<dbReference type="Proteomes" id="UP000030758">
    <property type="component" value="Unassembled WGS sequence"/>
</dbReference>
<proteinExistence type="predicted"/>
<accession>A0A085LN10</accession>
<reference evidence="1 3" key="1">
    <citation type="journal article" date="2014" name="Nat. Genet.">
        <title>Genome and transcriptome of the porcine whipworm Trichuris suis.</title>
        <authorList>
            <person name="Jex A.R."/>
            <person name="Nejsum P."/>
            <person name="Schwarz E.M."/>
            <person name="Hu L."/>
            <person name="Young N.D."/>
            <person name="Hall R.S."/>
            <person name="Korhonen P.K."/>
            <person name="Liao S."/>
            <person name="Thamsborg S."/>
            <person name="Xia J."/>
            <person name="Xu P."/>
            <person name="Wang S."/>
            <person name="Scheerlinck J.P."/>
            <person name="Hofmann A."/>
            <person name="Sternberg P.W."/>
            <person name="Wang J."/>
            <person name="Gasser R.B."/>
        </authorList>
    </citation>
    <scope>NUCLEOTIDE SEQUENCE [LARGE SCALE GENOMIC DNA]</scope>
    <source>
        <strain evidence="2">DCEP-RM93F</strain>
        <strain evidence="1">DCEP-RM93M</strain>
    </source>
</reference>
<sequence>MRYNCLKLVKRDTDDFVTYAAVINRACEEFQFGTLTEDQFKCLIFISGLQSSQDTELRLRLLNKLESDPQVNLQKLTEECNFFNRVRHDSRMMESKSHFSEHLLFVSAVSSHTQKLTTEQKRSQSTPAPQSGTKRLSDLLAVWLCSLRA</sequence>
<evidence type="ECO:0000313" key="1">
    <source>
        <dbReference type="EMBL" id="KFD46356.1"/>
    </source>
</evidence>
<dbReference type="EMBL" id="KL363376">
    <property type="protein sequence ID" value="KFD46356.1"/>
    <property type="molecule type" value="Genomic_DNA"/>
</dbReference>
<evidence type="ECO:0000313" key="2">
    <source>
        <dbReference type="EMBL" id="KFD62907.1"/>
    </source>
</evidence>
<organism evidence="1 3">
    <name type="scientific">Trichuris suis</name>
    <name type="common">pig whipworm</name>
    <dbReference type="NCBI Taxonomy" id="68888"/>
    <lineage>
        <taxon>Eukaryota</taxon>
        <taxon>Metazoa</taxon>
        <taxon>Ecdysozoa</taxon>
        <taxon>Nematoda</taxon>
        <taxon>Enoplea</taxon>
        <taxon>Dorylaimia</taxon>
        <taxon>Trichinellida</taxon>
        <taxon>Trichuridae</taxon>
        <taxon>Trichuris</taxon>
    </lineage>
</organism>
<evidence type="ECO:0000313" key="3">
    <source>
        <dbReference type="Proteomes" id="UP000030764"/>
    </source>
</evidence>
<gene>
    <name evidence="1" type="ORF">M513_12772</name>
    <name evidence="2" type="ORF">M514_12772</name>
</gene>